<dbReference type="GO" id="GO:0031071">
    <property type="term" value="F:cysteine desulfurase activity"/>
    <property type="evidence" value="ECO:0007669"/>
    <property type="project" value="UniProtKB-UniRule"/>
</dbReference>
<dbReference type="PANTHER" id="PTHR43586:SF8">
    <property type="entry name" value="CYSTEINE DESULFURASE 1, CHLOROPLASTIC"/>
    <property type="match status" value="1"/>
</dbReference>
<dbReference type="InterPro" id="IPR000192">
    <property type="entry name" value="Aminotrans_V_dom"/>
</dbReference>
<proteinExistence type="inferred from homology"/>
<dbReference type="Gene3D" id="3.40.640.10">
    <property type="entry name" value="Type I PLP-dependent aspartate aminotransferase-like (Major domain)"/>
    <property type="match status" value="1"/>
</dbReference>
<comment type="function">
    <text evidence="2 8">Catalyzes the removal of elemental sulfur and selenium atoms from L-cysteine, L-cystine, L-selenocysteine, and L-selenocystine to produce L-alanine.</text>
</comment>
<dbReference type="GO" id="GO:0030170">
    <property type="term" value="F:pyridoxal phosphate binding"/>
    <property type="evidence" value="ECO:0007669"/>
    <property type="project" value="UniProtKB-UniRule"/>
</dbReference>
<dbReference type="InterPro" id="IPR015424">
    <property type="entry name" value="PyrdxlP-dep_Trfase"/>
</dbReference>
<dbReference type="Pfam" id="PF00266">
    <property type="entry name" value="Aminotran_5"/>
    <property type="match status" value="1"/>
</dbReference>
<dbReference type="InterPro" id="IPR016454">
    <property type="entry name" value="Cysteine_dSase"/>
</dbReference>
<comment type="catalytic activity">
    <reaction evidence="6 8">
        <text>(sulfur carrier)-H + L-cysteine = (sulfur carrier)-SH + L-alanine</text>
        <dbReference type="Rhea" id="RHEA:43892"/>
        <dbReference type="Rhea" id="RHEA-COMP:14737"/>
        <dbReference type="Rhea" id="RHEA-COMP:14739"/>
        <dbReference type="ChEBI" id="CHEBI:29917"/>
        <dbReference type="ChEBI" id="CHEBI:35235"/>
        <dbReference type="ChEBI" id="CHEBI:57972"/>
        <dbReference type="ChEBI" id="CHEBI:64428"/>
        <dbReference type="EC" id="2.8.1.7"/>
    </reaction>
</comment>
<dbReference type="InterPro" id="IPR015421">
    <property type="entry name" value="PyrdxlP-dep_Trfase_major"/>
</dbReference>
<evidence type="ECO:0000256" key="5">
    <source>
        <dbReference type="ARBA" id="ARBA00022898"/>
    </source>
</evidence>
<evidence type="ECO:0000313" key="10">
    <source>
        <dbReference type="EMBL" id="SDC77428.1"/>
    </source>
</evidence>
<dbReference type="GO" id="GO:0006534">
    <property type="term" value="P:cysteine metabolic process"/>
    <property type="evidence" value="ECO:0007669"/>
    <property type="project" value="UniProtKB-UniRule"/>
</dbReference>
<reference evidence="10 11" key="1">
    <citation type="submission" date="2016-09" db="EMBL/GenBank/DDBJ databases">
        <authorList>
            <person name="Capua I."/>
            <person name="De Benedictis P."/>
            <person name="Joannis T."/>
            <person name="Lombin L.H."/>
            <person name="Cattoli G."/>
        </authorList>
    </citation>
    <scope>NUCLEOTIDE SEQUENCE [LARGE SCALE GENOMIC DNA]</scope>
    <source>
        <strain evidence="10 11">A7P-90m</strain>
    </source>
</reference>
<gene>
    <name evidence="10" type="ORF">SAMN05216323_105012</name>
</gene>
<comment type="similarity">
    <text evidence="3 8">Belongs to the class-V pyridoxal-phosphate-dependent aminotransferase family. Csd subfamily.</text>
</comment>
<sequence length="406" mass="44873">MSLDINKVRADFPILSRTIHGKPLVYLDNGATAQKPLRVLDALDKMHRELNANIHRGAHFLSEQSTEKYEDAREVIRGFINAESTREIVFTAGTTAAINLVAFSFGEKFVKAGDEVVVSEMEHHSNIVPWQLMCERKGATLKVLPFDDNGVLRIDLLPDLLTEKVRILAVTQASNSLGTINPIKEIVALAHSRNIPVLIDGAQGIHHIGVDVKDIDCDFYAFSGHKIYGPTGIGVLYGKEKWLEQLPPYQGGGDMIATVTFAKTTYADLPLKFEAGTANYIGAVGLAEAIRYMQSIGIDAIAEHEEELLKYATERLLSIPGLKIYGTAPHKVSLISFLLNNIHPYDTGMILDKLGIAVRTGTHCTEPVMQHFGISGTVRVSFGLYNTTEEIDRLYDALLRVKQMFE</sequence>
<dbReference type="EC" id="2.8.1.7" evidence="8"/>
<dbReference type="InterPro" id="IPR015422">
    <property type="entry name" value="PyrdxlP-dep_Trfase_small"/>
</dbReference>
<dbReference type="InterPro" id="IPR020578">
    <property type="entry name" value="Aminotrans_V_PyrdxlP_BS"/>
</dbReference>
<evidence type="ECO:0000256" key="3">
    <source>
        <dbReference type="ARBA" id="ARBA00010447"/>
    </source>
</evidence>
<protein>
    <recommendedName>
        <fullName evidence="8">Cysteine desulfurase</fullName>
        <ecNumber evidence="8">2.8.1.7</ecNumber>
    </recommendedName>
</protein>
<evidence type="ECO:0000313" key="11">
    <source>
        <dbReference type="Proteomes" id="UP000199452"/>
    </source>
</evidence>
<dbReference type="GO" id="GO:0016829">
    <property type="term" value="F:lyase activity"/>
    <property type="evidence" value="ECO:0007669"/>
    <property type="project" value="UniProtKB-KW"/>
</dbReference>
<dbReference type="CDD" id="cd06453">
    <property type="entry name" value="SufS_like"/>
    <property type="match status" value="1"/>
</dbReference>
<dbReference type="OrthoDB" id="9804366at2"/>
<dbReference type="Proteomes" id="UP000199452">
    <property type="component" value="Unassembled WGS sequence"/>
</dbReference>
<evidence type="ECO:0000256" key="2">
    <source>
        <dbReference type="ARBA" id="ARBA00002824"/>
    </source>
</evidence>
<dbReference type="PIRSF" id="PIRSF005572">
    <property type="entry name" value="NifS"/>
    <property type="match status" value="1"/>
</dbReference>
<feature type="domain" description="Aminotransferase class V" evidence="9">
    <location>
        <begin position="25"/>
        <end position="394"/>
    </location>
</feature>
<dbReference type="PROSITE" id="PS00595">
    <property type="entry name" value="AA_TRANSFER_CLASS_5"/>
    <property type="match status" value="1"/>
</dbReference>
<comment type="cofactor">
    <cofactor evidence="1 7">
        <name>pyridoxal 5'-phosphate</name>
        <dbReference type="ChEBI" id="CHEBI:597326"/>
    </cofactor>
</comment>
<evidence type="ECO:0000256" key="8">
    <source>
        <dbReference type="RuleBase" id="RU004506"/>
    </source>
</evidence>
<organism evidence="10 11">
    <name type="scientific">Williamwhitmania taraxaci</name>
    <dbReference type="NCBI Taxonomy" id="1640674"/>
    <lineage>
        <taxon>Bacteria</taxon>
        <taxon>Pseudomonadati</taxon>
        <taxon>Bacteroidota</taxon>
        <taxon>Bacteroidia</taxon>
        <taxon>Bacteroidales</taxon>
        <taxon>Williamwhitmaniaceae</taxon>
        <taxon>Williamwhitmania</taxon>
    </lineage>
</organism>
<dbReference type="NCBIfam" id="TIGR01979">
    <property type="entry name" value="sufS"/>
    <property type="match status" value="1"/>
</dbReference>
<evidence type="ECO:0000256" key="1">
    <source>
        <dbReference type="ARBA" id="ARBA00001933"/>
    </source>
</evidence>
<evidence type="ECO:0000259" key="9">
    <source>
        <dbReference type="Pfam" id="PF00266"/>
    </source>
</evidence>
<accession>A0A1G6PBP1</accession>
<dbReference type="Gene3D" id="3.90.1150.10">
    <property type="entry name" value="Aspartate Aminotransferase, domain 1"/>
    <property type="match status" value="1"/>
</dbReference>
<keyword evidence="4 8" id="KW-0808">Transferase</keyword>
<name>A0A1G6PBP1_9BACT</name>
<keyword evidence="10" id="KW-0456">Lyase</keyword>
<dbReference type="AlphaFoldDB" id="A0A1G6PBP1"/>
<dbReference type="SUPFAM" id="SSF53383">
    <property type="entry name" value="PLP-dependent transferases"/>
    <property type="match status" value="1"/>
</dbReference>
<evidence type="ECO:0000256" key="4">
    <source>
        <dbReference type="ARBA" id="ARBA00022679"/>
    </source>
</evidence>
<evidence type="ECO:0000256" key="7">
    <source>
        <dbReference type="RuleBase" id="RU004504"/>
    </source>
</evidence>
<evidence type="ECO:0000256" key="6">
    <source>
        <dbReference type="ARBA" id="ARBA00050776"/>
    </source>
</evidence>
<dbReference type="InterPro" id="IPR010970">
    <property type="entry name" value="Cys_dSase_SufS"/>
</dbReference>
<dbReference type="EMBL" id="FMYP01000050">
    <property type="protein sequence ID" value="SDC77428.1"/>
    <property type="molecule type" value="Genomic_DNA"/>
</dbReference>
<dbReference type="RefSeq" id="WP_092439500.1">
    <property type="nucleotide sequence ID" value="NZ_FMYP01000050.1"/>
</dbReference>
<keyword evidence="11" id="KW-1185">Reference proteome</keyword>
<keyword evidence="5 8" id="KW-0663">Pyridoxal phosphate</keyword>
<dbReference type="PANTHER" id="PTHR43586">
    <property type="entry name" value="CYSTEINE DESULFURASE"/>
    <property type="match status" value="1"/>
</dbReference>
<dbReference type="STRING" id="1640674.SAMN05216323_105012"/>